<keyword evidence="2" id="KW-1185">Reference proteome</keyword>
<dbReference type="InterPro" id="IPR001387">
    <property type="entry name" value="Cro/C1-type_HTH"/>
</dbReference>
<evidence type="ECO:0000313" key="1">
    <source>
        <dbReference type="EMBL" id="USS43708.1"/>
    </source>
</evidence>
<name>A0ABY5BAY1_BURGL</name>
<proteinExistence type="predicted"/>
<evidence type="ECO:0000313" key="2">
    <source>
        <dbReference type="Proteomes" id="UP001056386"/>
    </source>
</evidence>
<dbReference type="InterPro" id="IPR010982">
    <property type="entry name" value="Lambda_DNA-bd_dom_sf"/>
</dbReference>
<dbReference type="CDD" id="cd00093">
    <property type="entry name" value="HTH_XRE"/>
    <property type="match status" value="1"/>
</dbReference>
<gene>
    <name evidence="1" type="ORF">NFI99_04460</name>
</gene>
<dbReference type="Proteomes" id="UP001056386">
    <property type="component" value="Chromosome 2"/>
</dbReference>
<protein>
    <submittedName>
        <fullName evidence="1">Helix-turn-helix domain-containing protein</fullName>
    </submittedName>
</protein>
<dbReference type="Pfam" id="PF15943">
    <property type="entry name" value="YdaS_toxin"/>
    <property type="match status" value="1"/>
</dbReference>
<dbReference type="GeneID" id="45695024"/>
<dbReference type="Gene3D" id="1.10.260.40">
    <property type="entry name" value="lambda repressor-like DNA-binding domains"/>
    <property type="match status" value="1"/>
</dbReference>
<dbReference type="RefSeq" id="WP_230674559.1">
    <property type="nucleotide sequence ID" value="NZ_CP021075.1"/>
</dbReference>
<reference evidence="1" key="1">
    <citation type="submission" date="2022-06" db="EMBL/GenBank/DDBJ databases">
        <title>Draft genome sequence of Burkholderia glumae strain GR20004 isolated from rice panicle showing bacterial panicle blight.</title>
        <authorList>
            <person name="Choi S.Y."/>
            <person name="Lee Y.H."/>
        </authorList>
    </citation>
    <scope>NUCLEOTIDE SEQUENCE</scope>
    <source>
        <strain evidence="1">GR20004</strain>
    </source>
</reference>
<dbReference type="InterPro" id="IPR031856">
    <property type="entry name" value="YdaS_toxin-like"/>
</dbReference>
<organism evidence="1 2">
    <name type="scientific">Burkholderia glumae</name>
    <name type="common">Pseudomonas glumae</name>
    <dbReference type="NCBI Taxonomy" id="337"/>
    <lineage>
        <taxon>Bacteria</taxon>
        <taxon>Pseudomonadati</taxon>
        <taxon>Pseudomonadota</taxon>
        <taxon>Betaproteobacteria</taxon>
        <taxon>Burkholderiales</taxon>
        <taxon>Burkholderiaceae</taxon>
        <taxon>Burkholderia</taxon>
    </lineage>
</organism>
<dbReference type="EMBL" id="CP099583">
    <property type="protein sequence ID" value="USS43708.1"/>
    <property type="molecule type" value="Genomic_DNA"/>
</dbReference>
<dbReference type="SUPFAM" id="SSF47413">
    <property type="entry name" value="lambda repressor-like DNA-binding domains"/>
    <property type="match status" value="1"/>
</dbReference>
<accession>A0ABY5BAY1</accession>
<sequence length="86" mass="9824">MKRCYICAMDILTYLMARNTSQADFAKALGVSQGLVCQWIKKRRPVAADRCVAIERATDGAVTRRDLRPDDWQDIWPELVQPKEVA</sequence>